<keyword evidence="2" id="KW-1185">Reference proteome</keyword>
<gene>
    <name evidence="1" type="ORF">RHMOL_Rhmol06G0168800</name>
</gene>
<protein>
    <submittedName>
        <fullName evidence="1">Uncharacterized protein</fullName>
    </submittedName>
</protein>
<accession>A0ACC0NF26</accession>
<name>A0ACC0NF26_RHOML</name>
<reference evidence="1" key="1">
    <citation type="submission" date="2022-02" db="EMBL/GenBank/DDBJ databases">
        <title>Plant Genome Project.</title>
        <authorList>
            <person name="Zhang R.-G."/>
        </authorList>
    </citation>
    <scope>NUCLEOTIDE SEQUENCE</scope>
    <source>
        <strain evidence="1">AT1</strain>
    </source>
</reference>
<dbReference type="Proteomes" id="UP001062846">
    <property type="component" value="Chromosome 6"/>
</dbReference>
<evidence type="ECO:0000313" key="2">
    <source>
        <dbReference type="Proteomes" id="UP001062846"/>
    </source>
</evidence>
<dbReference type="EMBL" id="CM046393">
    <property type="protein sequence ID" value="KAI8551232.1"/>
    <property type="molecule type" value="Genomic_DNA"/>
</dbReference>
<evidence type="ECO:0000313" key="1">
    <source>
        <dbReference type="EMBL" id="KAI8551232.1"/>
    </source>
</evidence>
<organism evidence="1 2">
    <name type="scientific">Rhododendron molle</name>
    <name type="common">Chinese azalea</name>
    <name type="synonym">Azalea mollis</name>
    <dbReference type="NCBI Taxonomy" id="49168"/>
    <lineage>
        <taxon>Eukaryota</taxon>
        <taxon>Viridiplantae</taxon>
        <taxon>Streptophyta</taxon>
        <taxon>Embryophyta</taxon>
        <taxon>Tracheophyta</taxon>
        <taxon>Spermatophyta</taxon>
        <taxon>Magnoliopsida</taxon>
        <taxon>eudicotyledons</taxon>
        <taxon>Gunneridae</taxon>
        <taxon>Pentapetalae</taxon>
        <taxon>asterids</taxon>
        <taxon>Ericales</taxon>
        <taxon>Ericaceae</taxon>
        <taxon>Ericoideae</taxon>
        <taxon>Rhodoreae</taxon>
        <taxon>Rhododendron</taxon>
    </lineage>
</organism>
<proteinExistence type="predicted"/>
<sequence length="66" mass="6940">MRWNWMRSAHGTDALAGSRRCLILYSCRCRPPPPAPCAASPPSASRLGGDLLCQSGKGKGKGKGKA</sequence>
<comment type="caution">
    <text evidence="1">The sequence shown here is derived from an EMBL/GenBank/DDBJ whole genome shotgun (WGS) entry which is preliminary data.</text>
</comment>